<dbReference type="InterPro" id="IPR013785">
    <property type="entry name" value="Aldolase_TIM"/>
</dbReference>
<evidence type="ECO:0000259" key="6">
    <source>
        <dbReference type="Pfam" id="PF00724"/>
    </source>
</evidence>
<keyword evidence="2" id="KW-0285">Flavoprotein</keyword>
<dbReference type="Gene3D" id="3.20.20.70">
    <property type="entry name" value="Aldolase class I"/>
    <property type="match status" value="1"/>
</dbReference>
<proteinExistence type="predicted"/>
<dbReference type="SUPFAM" id="SSF51395">
    <property type="entry name" value="FMN-linked oxidoreductases"/>
    <property type="match status" value="1"/>
</dbReference>
<dbReference type="InterPro" id="IPR001155">
    <property type="entry name" value="OxRdtase_FMN_N"/>
</dbReference>
<keyword evidence="4" id="KW-0521">NADP</keyword>
<dbReference type="EMBL" id="BARS01051322">
    <property type="protein sequence ID" value="GAG44255.1"/>
    <property type="molecule type" value="Genomic_DNA"/>
</dbReference>
<dbReference type="GO" id="GO:0003959">
    <property type="term" value="F:NADPH dehydrogenase activity"/>
    <property type="evidence" value="ECO:0007669"/>
    <property type="project" value="InterPro"/>
</dbReference>
<evidence type="ECO:0000256" key="3">
    <source>
        <dbReference type="ARBA" id="ARBA00022643"/>
    </source>
</evidence>
<evidence type="ECO:0000256" key="4">
    <source>
        <dbReference type="ARBA" id="ARBA00022857"/>
    </source>
</evidence>
<feature type="non-terminal residue" evidence="7">
    <location>
        <position position="100"/>
    </location>
</feature>
<dbReference type="AlphaFoldDB" id="X0XM57"/>
<name>X0XM57_9ZZZZ</name>
<dbReference type="PANTHER" id="PTHR43303:SF4">
    <property type="entry name" value="NADPH DEHYDROGENASE C23G7.10C-RELATED"/>
    <property type="match status" value="1"/>
</dbReference>
<comment type="caution">
    <text evidence="7">The sequence shown here is derived from an EMBL/GenBank/DDBJ whole genome shotgun (WGS) entry which is preliminary data.</text>
</comment>
<evidence type="ECO:0000256" key="1">
    <source>
        <dbReference type="ARBA" id="ARBA00001917"/>
    </source>
</evidence>
<reference evidence="7" key="1">
    <citation type="journal article" date="2014" name="Front. Microbiol.">
        <title>High frequency of phylogenetically diverse reductive dehalogenase-homologous genes in deep subseafloor sedimentary metagenomes.</title>
        <authorList>
            <person name="Kawai M."/>
            <person name="Futagami T."/>
            <person name="Toyoda A."/>
            <person name="Takaki Y."/>
            <person name="Nishi S."/>
            <person name="Hori S."/>
            <person name="Arai W."/>
            <person name="Tsubouchi T."/>
            <person name="Morono Y."/>
            <person name="Uchiyama I."/>
            <person name="Ito T."/>
            <person name="Fujiyama A."/>
            <person name="Inagaki F."/>
            <person name="Takami H."/>
        </authorList>
    </citation>
    <scope>NUCLEOTIDE SEQUENCE</scope>
    <source>
        <strain evidence="7">Expedition CK06-06</strain>
    </source>
</reference>
<evidence type="ECO:0000256" key="5">
    <source>
        <dbReference type="ARBA" id="ARBA00023002"/>
    </source>
</evidence>
<keyword evidence="5" id="KW-0560">Oxidoreductase</keyword>
<accession>X0XM57</accession>
<evidence type="ECO:0000256" key="2">
    <source>
        <dbReference type="ARBA" id="ARBA00022630"/>
    </source>
</evidence>
<gene>
    <name evidence="7" type="ORF">S01H1_76470</name>
</gene>
<evidence type="ECO:0000313" key="7">
    <source>
        <dbReference type="EMBL" id="GAG44255.1"/>
    </source>
</evidence>
<sequence>MLPGMLPGHKKYPHIFSPGKLGKLETKNRIKYASTETNFNYRDGYVADKEVAYMEAQARGGAGIVTTQGAYTDPSGEGKGYVGMMAIWDDKFIPGLKRIA</sequence>
<keyword evidence="3" id="KW-0288">FMN</keyword>
<dbReference type="PANTHER" id="PTHR43303">
    <property type="entry name" value="NADPH DEHYDROGENASE C23G7.10C-RELATED"/>
    <property type="match status" value="1"/>
</dbReference>
<protein>
    <recommendedName>
        <fullName evidence="6">NADH:flavin oxidoreductase/NADH oxidase N-terminal domain-containing protein</fullName>
    </recommendedName>
</protein>
<organism evidence="7">
    <name type="scientific">marine sediment metagenome</name>
    <dbReference type="NCBI Taxonomy" id="412755"/>
    <lineage>
        <taxon>unclassified sequences</taxon>
        <taxon>metagenomes</taxon>
        <taxon>ecological metagenomes</taxon>
    </lineage>
</organism>
<dbReference type="Pfam" id="PF00724">
    <property type="entry name" value="Oxidored_FMN"/>
    <property type="match status" value="1"/>
</dbReference>
<comment type="cofactor">
    <cofactor evidence="1">
        <name>FMN</name>
        <dbReference type="ChEBI" id="CHEBI:58210"/>
    </cofactor>
</comment>
<dbReference type="GO" id="GO:0050661">
    <property type="term" value="F:NADP binding"/>
    <property type="evidence" value="ECO:0007669"/>
    <property type="project" value="InterPro"/>
</dbReference>
<feature type="domain" description="NADH:flavin oxidoreductase/NADH oxidase N-terminal" evidence="6">
    <location>
        <begin position="15"/>
        <end position="99"/>
    </location>
</feature>
<dbReference type="InterPro" id="IPR044152">
    <property type="entry name" value="YqjM-like"/>
</dbReference>
<dbReference type="GO" id="GO:0010181">
    <property type="term" value="F:FMN binding"/>
    <property type="evidence" value="ECO:0007669"/>
    <property type="project" value="InterPro"/>
</dbReference>